<dbReference type="Gene3D" id="3.20.70.20">
    <property type="match status" value="1"/>
</dbReference>
<name>A0A6V8SED1_9CLOT</name>
<keyword evidence="8" id="KW-1185">Reference proteome</keyword>
<evidence type="ECO:0000256" key="2">
    <source>
        <dbReference type="ARBA" id="ARBA00023239"/>
    </source>
</evidence>
<dbReference type="CDD" id="cd01677">
    <property type="entry name" value="PFL2_DhaB_BssA"/>
    <property type="match status" value="1"/>
</dbReference>
<evidence type="ECO:0000313" key="7">
    <source>
        <dbReference type="EMBL" id="GFP75599.1"/>
    </source>
</evidence>
<keyword evidence="2" id="KW-0456">Lyase</keyword>
<dbReference type="SUPFAM" id="SSF51998">
    <property type="entry name" value="PFL-like glycyl radical enzymes"/>
    <property type="match status" value="1"/>
</dbReference>
<evidence type="ECO:0000256" key="1">
    <source>
        <dbReference type="ARBA" id="ARBA00022818"/>
    </source>
</evidence>
<dbReference type="EMBL" id="BLZR01000001">
    <property type="protein sequence ID" value="GFP75599.1"/>
    <property type="molecule type" value="Genomic_DNA"/>
</dbReference>
<feature type="modified residue" description="Glycine radical" evidence="3 4">
    <location>
        <position position="777"/>
    </location>
</feature>
<dbReference type="GO" id="GO:0016829">
    <property type="term" value="F:lyase activity"/>
    <property type="evidence" value="ECO:0007669"/>
    <property type="project" value="UniProtKB-KW"/>
</dbReference>
<evidence type="ECO:0000256" key="4">
    <source>
        <dbReference type="PROSITE-ProRule" id="PRU00493"/>
    </source>
</evidence>
<dbReference type="Proteomes" id="UP000580568">
    <property type="component" value="Unassembled WGS sequence"/>
</dbReference>
<feature type="domain" description="Glycine radical" evidence="5">
    <location>
        <begin position="681"/>
        <end position="801"/>
    </location>
</feature>
<dbReference type="Pfam" id="PF02901">
    <property type="entry name" value="PFL-like"/>
    <property type="match status" value="1"/>
</dbReference>
<dbReference type="InterPro" id="IPR001150">
    <property type="entry name" value="Gly_radical"/>
</dbReference>
<accession>A0A6V8SED1</accession>
<dbReference type="PANTHER" id="PTHR43641">
    <property type="entry name" value="FORMATE ACETYLTRANSFERASE 3-RELATED"/>
    <property type="match status" value="1"/>
</dbReference>
<dbReference type="NCBIfam" id="TIGR01774">
    <property type="entry name" value="PFL2-3"/>
    <property type="match status" value="1"/>
</dbReference>
<dbReference type="Pfam" id="PF01228">
    <property type="entry name" value="Gly_radical"/>
    <property type="match status" value="1"/>
</dbReference>
<dbReference type="PROSITE" id="PS51149">
    <property type="entry name" value="GLY_RADICAL_2"/>
    <property type="match status" value="1"/>
</dbReference>
<feature type="domain" description="PFL" evidence="6">
    <location>
        <begin position="9"/>
        <end position="674"/>
    </location>
</feature>
<gene>
    <name evidence="7" type="ORF">bsdtw1_01686</name>
</gene>
<dbReference type="PIRSF" id="PIRSF000379">
    <property type="entry name" value="For_Ac_trans_1"/>
    <property type="match status" value="1"/>
</dbReference>
<comment type="caution">
    <text evidence="7">The sequence shown here is derived from an EMBL/GenBank/DDBJ whole genome shotgun (WGS) entry which is preliminary data.</text>
</comment>
<evidence type="ECO:0000259" key="6">
    <source>
        <dbReference type="PROSITE" id="PS51554"/>
    </source>
</evidence>
<dbReference type="InterPro" id="IPR004184">
    <property type="entry name" value="PFL_dom"/>
</dbReference>
<dbReference type="PROSITE" id="PS51554">
    <property type="entry name" value="PFL"/>
    <property type="match status" value="1"/>
</dbReference>
<dbReference type="AlphaFoldDB" id="A0A6V8SED1"/>
<dbReference type="InterPro" id="IPR051215">
    <property type="entry name" value="GRE"/>
</dbReference>
<evidence type="ECO:0000256" key="3">
    <source>
        <dbReference type="PIRSR" id="PIRSR000379-2"/>
    </source>
</evidence>
<dbReference type="RefSeq" id="WP_183277094.1">
    <property type="nucleotide sequence ID" value="NZ_BLZR01000001.1"/>
</dbReference>
<evidence type="ECO:0000259" key="5">
    <source>
        <dbReference type="PROSITE" id="PS51149"/>
    </source>
</evidence>
<dbReference type="PROSITE" id="PS00850">
    <property type="entry name" value="GLY_RADICAL_1"/>
    <property type="match status" value="1"/>
</dbReference>
<dbReference type="InterPro" id="IPR019777">
    <property type="entry name" value="Form_AcTrfase_GR_CS"/>
</dbReference>
<reference evidence="7 8" key="1">
    <citation type="submission" date="2020-07" db="EMBL/GenBank/DDBJ databases">
        <title>A new beta-1,3-glucan-decomposing anaerobic bacterium isolated from anoxic soil subjected to biological soil disinfestation.</title>
        <authorList>
            <person name="Ueki A."/>
            <person name="Tonouchi A."/>
        </authorList>
    </citation>
    <scope>NUCLEOTIDE SEQUENCE [LARGE SCALE GENOMIC DNA]</scope>
    <source>
        <strain evidence="7 8">TW1</strain>
    </source>
</reference>
<dbReference type="PANTHER" id="PTHR43641:SF2">
    <property type="entry name" value="DEHYDRATASE YBIW-RELATED"/>
    <property type="match status" value="1"/>
</dbReference>
<dbReference type="InterPro" id="IPR010098">
    <property type="entry name" value="PFL2/GDeHydtase_fam"/>
</dbReference>
<organism evidence="7 8">
    <name type="scientific">Clostridium fungisolvens</name>
    <dbReference type="NCBI Taxonomy" id="1604897"/>
    <lineage>
        <taxon>Bacteria</taxon>
        <taxon>Bacillati</taxon>
        <taxon>Bacillota</taxon>
        <taxon>Clostridia</taxon>
        <taxon>Eubacteriales</taxon>
        <taxon>Clostridiaceae</taxon>
        <taxon>Clostridium</taxon>
    </lineage>
</organism>
<sequence>MKNFVVQSERIKKLRESVLSQTPSVCIERARYITEAYKENEAQPVYIKRAKAVEKILENMSIYIKAGELVVGNQACEERTAPVFPEYAVDWIEKELLEKGNFNKRDGDNFYLPEKHKDELLEITKYWKGKTLKDKCMAVVPEEVKTGFEVKVIHGEGNMTSGDGHIVPDFEKAIKLGLNGIIKEAEERLKRIDISENDALREKAFLESIIITNKSVIAFGKRYAELAKQLSLTEENESRKAELLKIAEVCERVPAEPPTNFYEAVQMVWFVHLAIQIESNGHSASLGRTDQYLYAFYKNDIADGTITRDFAKELLQCLWIKLYSILKIRSTSHSGYGAGYPTYQNVTIGGSNADYSDAVNDLSFLILESVGEAKLTQPNLSARVHNNTSEKFIRQCAEVVATGFGMPALHNDEIIIPALLAKGVEYKDAFNYTMVGCVEVAVPGKWGYRCTGMTFLNLIKAFELTLNDGHDKRTGHTMLSGNGSLKDFKTYEDLWKAWEKNIEYYTKLSIVSDKVADTNLLEFPDILCSSLIDDCIERCKTAKEGGAVYDIVAGLQVGLANAANSFAALKKAVYEDKLLTLEQIIEVLDNDFEGEEGERIRRLLENIAKYGNDEDYTDNIAVDVYNTYIKEITKYKNTRFGKGPIGGNYGLSTSGISSNVPMGCVTGATPDGRKAWTPAAEGCSPVQGTDFKGPTAVLKTVSKLPNILMTGGQLLNVKFSPDLINNEVGFQKFVMLIKSFIAIKGWHIQFNIISVETLKKAKENPEEYRDIIVRVAGYCAQFVTLDPTTQDDIISRTEQKF</sequence>
<protein>
    <submittedName>
        <fullName evidence="7">Trans-4-hydroxy-L-proline dehydratase</fullName>
    </submittedName>
</protein>
<proteinExistence type="predicted"/>
<evidence type="ECO:0000313" key="8">
    <source>
        <dbReference type="Proteomes" id="UP000580568"/>
    </source>
</evidence>
<dbReference type="GO" id="GO:0005829">
    <property type="term" value="C:cytosol"/>
    <property type="evidence" value="ECO:0007669"/>
    <property type="project" value="TreeGrafter"/>
</dbReference>
<keyword evidence="1 3" id="KW-0556">Organic radical</keyword>